<evidence type="ECO:0000313" key="2">
    <source>
        <dbReference type="Proteomes" id="UP000060132"/>
    </source>
</evidence>
<protein>
    <submittedName>
        <fullName evidence="1">Uncharacterized protein</fullName>
    </submittedName>
</protein>
<dbReference type="RefSeq" id="WP_010944490.1">
    <property type="nucleotide sequence ID" value="NZ_CP011218.1"/>
</dbReference>
<gene>
    <name evidence="1" type="ORF">RZ57_01900</name>
</gene>
<name>A0AAC8ZAC2_HAEDC</name>
<accession>A0AAC8ZAC2</accession>
<organism evidence="1 2">
    <name type="scientific">Haemophilus ducreyi</name>
    <dbReference type="NCBI Taxonomy" id="730"/>
    <lineage>
        <taxon>Bacteria</taxon>
        <taxon>Pseudomonadati</taxon>
        <taxon>Pseudomonadota</taxon>
        <taxon>Gammaproteobacteria</taxon>
        <taxon>Pasteurellales</taxon>
        <taxon>Pasteurellaceae</taxon>
        <taxon>Haemophilus</taxon>
    </lineage>
</organism>
<dbReference type="AlphaFoldDB" id="A0AAC8ZAC2"/>
<evidence type="ECO:0000313" key="1">
    <source>
        <dbReference type="EMBL" id="AKO31978.1"/>
    </source>
</evidence>
<proteinExistence type="predicted"/>
<dbReference type="EMBL" id="CP011219">
    <property type="protein sequence ID" value="AKO31978.1"/>
    <property type="molecule type" value="Genomic_DNA"/>
</dbReference>
<dbReference type="Proteomes" id="UP000060132">
    <property type="component" value="Chromosome"/>
</dbReference>
<reference evidence="1 2" key="1">
    <citation type="journal article" date="2015" name="PLoS Negl. Trop. Dis.">
        <title>Haemophilus ducreyi Cutaneous Ulcer Strains Are Nearly Identical to Class I Genital Ulcer Strains.</title>
        <authorList>
            <person name="Gangaiah D."/>
            <person name="Webb K.M."/>
            <person name="Humphreys T.L."/>
            <person name="Fortney K.R."/>
            <person name="Toh E."/>
            <person name="Tai A."/>
            <person name="Katz S.S."/>
            <person name="Pillay A."/>
            <person name="Chen C.Y."/>
            <person name="Roberts S.A."/>
            <person name="Munson R.S.Jr."/>
            <person name="Spinola S.M."/>
        </authorList>
    </citation>
    <scope>NUCLEOTIDE SEQUENCE [LARGE SCALE GENOMIC DNA]</scope>
    <source>
        <strain evidence="2">CLU2</strain>
    </source>
</reference>
<sequence>MPKNELEKIHTHIDSLIAQKALSLDVLSFVVKKLIEKEILNKGDTIKFLDKNTTKYYGNVSEQQYKAIVEISDLFKTSSD</sequence>